<evidence type="ECO:0000259" key="20">
    <source>
        <dbReference type="PROSITE" id="PS50081"/>
    </source>
</evidence>
<feature type="domain" description="C2" evidence="18">
    <location>
        <begin position="239"/>
        <end position="366"/>
    </location>
</feature>
<organism evidence="23 24">
    <name type="scientific">Dacryopinax primogenitus (strain DJM 731)</name>
    <name type="common">Brown rot fungus</name>
    <dbReference type="NCBI Taxonomy" id="1858805"/>
    <lineage>
        <taxon>Eukaryota</taxon>
        <taxon>Fungi</taxon>
        <taxon>Dikarya</taxon>
        <taxon>Basidiomycota</taxon>
        <taxon>Agaricomycotina</taxon>
        <taxon>Dacrymycetes</taxon>
        <taxon>Dacrymycetales</taxon>
        <taxon>Dacrymycetaceae</taxon>
        <taxon>Dacryopinax</taxon>
    </lineage>
</organism>
<dbReference type="CDD" id="cd20823">
    <property type="entry name" value="C1_ScPKC1-like_rpt2"/>
    <property type="match status" value="1"/>
</dbReference>
<feature type="region of interest" description="Disordered" evidence="17">
    <location>
        <begin position="604"/>
        <end position="634"/>
    </location>
</feature>
<dbReference type="Pfam" id="PF00168">
    <property type="entry name" value="C2"/>
    <property type="match status" value="1"/>
</dbReference>
<evidence type="ECO:0000256" key="3">
    <source>
        <dbReference type="ARBA" id="ARBA00022527"/>
    </source>
</evidence>
<feature type="domain" description="Phorbol-ester/DAG-type" evidence="20">
    <location>
        <begin position="536"/>
        <end position="586"/>
    </location>
</feature>
<dbReference type="Gene3D" id="2.60.40.150">
    <property type="entry name" value="C2 domain"/>
    <property type="match status" value="1"/>
</dbReference>
<dbReference type="CDD" id="cd05570">
    <property type="entry name" value="STKc_PKC"/>
    <property type="match status" value="1"/>
</dbReference>
<dbReference type="Pfam" id="PF00130">
    <property type="entry name" value="C1_1"/>
    <property type="match status" value="2"/>
</dbReference>
<dbReference type="InterPro" id="IPR008271">
    <property type="entry name" value="Ser/Thr_kinase_AS"/>
</dbReference>
<dbReference type="PROSITE" id="PS50004">
    <property type="entry name" value="C2"/>
    <property type="match status" value="1"/>
</dbReference>
<evidence type="ECO:0000256" key="1">
    <source>
        <dbReference type="ARBA" id="ARBA00005490"/>
    </source>
</evidence>
<dbReference type="InterPro" id="IPR017892">
    <property type="entry name" value="Pkinase_C"/>
</dbReference>
<evidence type="ECO:0000256" key="14">
    <source>
        <dbReference type="ARBA" id="ARBA00047470"/>
    </source>
</evidence>
<dbReference type="Pfam" id="PF02185">
    <property type="entry name" value="HR1"/>
    <property type="match status" value="2"/>
</dbReference>
<dbReference type="InterPro" id="IPR037778">
    <property type="entry name" value="C2_fungal_PKC"/>
</dbReference>
<name>M5GEG0_DACPD</name>
<dbReference type="Gene3D" id="1.10.510.10">
    <property type="entry name" value="Transferase(Phosphotransferase) domain 1"/>
    <property type="match status" value="1"/>
</dbReference>
<protein>
    <recommendedName>
        <fullName evidence="2">protein kinase C</fullName>
        <ecNumber evidence="2">2.7.11.13</ecNumber>
    </recommendedName>
</protein>
<keyword evidence="6" id="KW-0479">Metal-binding</keyword>
<evidence type="ECO:0000313" key="23">
    <source>
        <dbReference type="EMBL" id="EJU03213.1"/>
    </source>
</evidence>
<dbReference type="InterPro" id="IPR002219">
    <property type="entry name" value="PKC_DAG/PE"/>
</dbReference>
<feature type="compositionally biased region" description="Polar residues" evidence="17">
    <location>
        <begin position="82"/>
        <end position="102"/>
    </location>
</feature>
<evidence type="ECO:0000256" key="4">
    <source>
        <dbReference type="ARBA" id="ARBA00022553"/>
    </source>
</evidence>
<dbReference type="InterPro" id="IPR000961">
    <property type="entry name" value="AGC-kinase_C"/>
</dbReference>
<dbReference type="Gene3D" id="3.30.60.20">
    <property type="match status" value="2"/>
</dbReference>
<evidence type="ECO:0000256" key="15">
    <source>
        <dbReference type="PROSITE-ProRule" id="PRU01207"/>
    </source>
</evidence>
<keyword evidence="8 16" id="KW-0547">Nucleotide-binding</keyword>
<dbReference type="InterPro" id="IPR000719">
    <property type="entry name" value="Prot_kinase_dom"/>
</dbReference>
<evidence type="ECO:0000256" key="2">
    <source>
        <dbReference type="ARBA" id="ARBA00012429"/>
    </source>
</evidence>
<keyword evidence="7" id="KW-0677">Repeat</keyword>
<dbReference type="InterPro" id="IPR037312">
    <property type="entry name" value="PKC-like_HR1"/>
</dbReference>
<dbReference type="FunFam" id="3.30.60.20:FF:000034">
    <property type="entry name" value="Protein kinase C"/>
    <property type="match status" value="1"/>
</dbReference>
<dbReference type="PROSITE" id="PS51860">
    <property type="entry name" value="REM_1"/>
    <property type="match status" value="1"/>
</dbReference>
<dbReference type="SMART" id="SM00742">
    <property type="entry name" value="Hr1"/>
    <property type="match status" value="2"/>
</dbReference>
<dbReference type="SUPFAM" id="SSF57889">
    <property type="entry name" value="Cysteine-rich domain"/>
    <property type="match status" value="2"/>
</dbReference>
<dbReference type="FunFam" id="3.30.200.20:FF:000103">
    <property type="entry name" value="Protein kinase C"/>
    <property type="match status" value="1"/>
</dbReference>
<evidence type="ECO:0000256" key="10">
    <source>
        <dbReference type="ARBA" id="ARBA00022777"/>
    </source>
</evidence>
<keyword evidence="10" id="KW-0418">Kinase</keyword>
<dbReference type="GO" id="GO:0004697">
    <property type="term" value="F:diacylglycerol-dependent serine/threonine kinase activity"/>
    <property type="evidence" value="ECO:0007669"/>
    <property type="project" value="UniProtKB-EC"/>
</dbReference>
<dbReference type="Gene3D" id="1.10.287.160">
    <property type="entry name" value="HR1 repeat"/>
    <property type="match status" value="2"/>
</dbReference>
<evidence type="ECO:0000259" key="21">
    <source>
        <dbReference type="PROSITE" id="PS51285"/>
    </source>
</evidence>
<dbReference type="GO" id="GO:0005524">
    <property type="term" value="F:ATP binding"/>
    <property type="evidence" value="ECO:0007669"/>
    <property type="project" value="UniProtKB-UniRule"/>
</dbReference>
<evidence type="ECO:0000259" key="22">
    <source>
        <dbReference type="PROSITE" id="PS51860"/>
    </source>
</evidence>
<dbReference type="SMART" id="SM00220">
    <property type="entry name" value="S_TKc"/>
    <property type="match status" value="1"/>
</dbReference>
<dbReference type="GO" id="GO:0007165">
    <property type="term" value="P:signal transduction"/>
    <property type="evidence" value="ECO:0007669"/>
    <property type="project" value="InterPro"/>
</dbReference>
<keyword evidence="15" id="KW-0175">Coiled coil</keyword>
<evidence type="ECO:0000256" key="6">
    <source>
        <dbReference type="ARBA" id="ARBA00022723"/>
    </source>
</evidence>
<dbReference type="PROSITE" id="PS00108">
    <property type="entry name" value="PROTEIN_KINASE_ST"/>
    <property type="match status" value="1"/>
</dbReference>
<sequence length="1118" mass="125031">MAQELDQKIQEVYKRIQMERKIMDGSHQLLQATSNPAVRNRADTQLRDAQRSLSYFEDTLRELQAKKLQLQQQSQRPPRGTSMPTNTGQLASLQDSTPSSGFAQRPGASRDRALPAPPSDIGPEGRQNGISDLQNGGIDSTDYVPKPKAYSNLDLLRADTPYTTAKISRMLHQLEFKLHVEKQYQRAIDNMVTLYKADGDKKSRQDAEAKQVESNRKIQLLQQAVKRYKNLHIYDDPAENEEDEFGVDGQRKEGLRKPLSGKLRITIKAARELDHISLPAKRSSKAVASETTVVVKIEGTPRAQTHPSRNDRWNEEFEISIDKANEVEIAVYDRQGNDYPIPVGLLWLRVSDISEALRRRRVGNETGQGWVTAATMPNDASNSVTPPISSEYNSLLPGSYGGPGGGTNATAYGTADGIDAWFAVEPVGAIALHLEFLKENVRKRPADVGLGRQGAVRKRKEEVHEMNGHKFVLKQFYQIILCAFCNEFLLNAAGYQCEDCRYTCHKRCYSKVVTKCISKSNAETEGDEEKINHRIPHRFETITNIGANWCCHCGYMLPLGRKNARRCTECDITCHATCAHLVPDFCGMSMETANALLASLRDIKSHQQRPRPGPQPPRTPTTPTAITCSPQARPETLEGTFDRLNVAAERGPNDVYGRPPGAMPPYAPDRLPPSTQSYQQAPPSPVSQRQTPTRPSTGEIPAQVSRPGTIPQTKYPAPGEGSPSVSAPLYTAKPIASAAPGPTESAVSKPYPLSGVATPTIPGMTSGPGVSLQAPPQRPDKRKRKVGLDDFNFLAVLGKGNFGKVMLAEEKRSNALYAIKVLKKEFIIDNDEVESTRSEKRVYLTAAKERHPFLLGLHSCFQTETRIYFVMEYISGGDLMLHIQRKQFSLRQAKFYACEVLLALEYLHANGIIYRDLKLDNILLTLDGHIKVADYGLCKEEMWYGETTSTFCGTPEFMAPEILLEQRYGRAVDWWAFGVLTYEMLLGQSPFRGDDEDEIFDAILEDEPLYPITMPRDAVSILQKLLTRDPGRRLGSGANDAEEVKKHPFFKDVNWDEVFHKRIPPPYYPSITSAHDTSNFDQEFTREQPTLTPVHGQLSNRDQQEFQGFSWIAPWADN</sequence>
<dbReference type="RefSeq" id="XP_040630107.1">
    <property type="nucleotide sequence ID" value="XM_040772413.1"/>
</dbReference>
<keyword evidence="5" id="KW-0808">Transferase</keyword>
<dbReference type="Pfam" id="PF00069">
    <property type="entry name" value="Pkinase"/>
    <property type="match status" value="1"/>
</dbReference>
<dbReference type="Proteomes" id="UP000030653">
    <property type="component" value="Unassembled WGS sequence"/>
</dbReference>
<dbReference type="HOGENOM" id="CLU_000288_54_0_1"/>
<dbReference type="InterPro" id="IPR035892">
    <property type="entry name" value="C2_domain_sf"/>
</dbReference>
<comment type="catalytic activity">
    <reaction evidence="13">
        <text>L-threonyl-[protein] + ATP = O-phospho-L-threonyl-[protein] + ADP + H(+)</text>
        <dbReference type="Rhea" id="RHEA:46608"/>
        <dbReference type="Rhea" id="RHEA-COMP:11060"/>
        <dbReference type="Rhea" id="RHEA-COMP:11605"/>
        <dbReference type="ChEBI" id="CHEBI:15378"/>
        <dbReference type="ChEBI" id="CHEBI:30013"/>
        <dbReference type="ChEBI" id="CHEBI:30616"/>
        <dbReference type="ChEBI" id="CHEBI:61977"/>
        <dbReference type="ChEBI" id="CHEBI:456216"/>
        <dbReference type="EC" id="2.7.11.13"/>
    </reaction>
</comment>
<dbReference type="InterPro" id="IPR011072">
    <property type="entry name" value="HR1_rho-bd"/>
</dbReference>
<evidence type="ECO:0000259" key="19">
    <source>
        <dbReference type="PROSITE" id="PS50011"/>
    </source>
</evidence>
<reference evidence="23 24" key="1">
    <citation type="journal article" date="2012" name="Science">
        <title>The Paleozoic origin of enzymatic lignin decomposition reconstructed from 31 fungal genomes.</title>
        <authorList>
            <person name="Floudas D."/>
            <person name="Binder M."/>
            <person name="Riley R."/>
            <person name="Barry K."/>
            <person name="Blanchette R.A."/>
            <person name="Henrissat B."/>
            <person name="Martinez A.T."/>
            <person name="Otillar R."/>
            <person name="Spatafora J.W."/>
            <person name="Yadav J.S."/>
            <person name="Aerts A."/>
            <person name="Benoit I."/>
            <person name="Boyd A."/>
            <person name="Carlson A."/>
            <person name="Copeland A."/>
            <person name="Coutinho P.M."/>
            <person name="de Vries R.P."/>
            <person name="Ferreira P."/>
            <person name="Findley K."/>
            <person name="Foster B."/>
            <person name="Gaskell J."/>
            <person name="Glotzer D."/>
            <person name="Gorecki P."/>
            <person name="Heitman J."/>
            <person name="Hesse C."/>
            <person name="Hori C."/>
            <person name="Igarashi K."/>
            <person name="Jurgens J.A."/>
            <person name="Kallen N."/>
            <person name="Kersten P."/>
            <person name="Kohler A."/>
            <person name="Kuees U."/>
            <person name="Kumar T.K.A."/>
            <person name="Kuo A."/>
            <person name="LaButti K."/>
            <person name="Larrondo L.F."/>
            <person name="Lindquist E."/>
            <person name="Ling A."/>
            <person name="Lombard V."/>
            <person name="Lucas S."/>
            <person name="Lundell T."/>
            <person name="Martin R."/>
            <person name="McLaughlin D.J."/>
            <person name="Morgenstern I."/>
            <person name="Morin E."/>
            <person name="Murat C."/>
            <person name="Nagy L.G."/>
            <person name="Nolan M."/>
            <person name="Ohm R.A."/>
            <person name="Patyshakuliyeva A."/>
            <person name="Rokas A."/>
            <person name="Ruiz-Duenas F.J."/>
            <person name="Sabat G."/>
            <person name="Salamov A."/>
            <person name="Samejima M."/>
            <person name="Schmutz J."/>
            <person name="Slot J.C."/>
            <person name="St John F."/>
            <person name="Stenlid J."/>
            <person name="Sun H."/>
            <person name="Sun S."/>
            <person name="Syed K."/>
            <person name="Tsang A."/>
            <person name="Wiebenga A."/>
            <person name="Young D."/>
            <person name="Pisabarro A."/>
            <person name="Eastwood D.C."/>
            <person name="Martin F."/>
            <person name="Cullen D."/>
            <person name="Grigoriev I.V."/>
            <person name="Hibbett D.S."/>
        </authorList>
    </citation>
    <scope>NUCLEOTIDE SEQUENCE [LARGE SCALE GENOMIC DNA]</scope>
    <source>
        <strain evidence="23 24">DJM-731 SS1</strain>
    </source>
</reference>
<dbReference type="SUPFAM" id="SSF56112">
    <property type="entry name" value="Protein kinase-like (PK-like)"/>
    <property type="match status" value="1"/>
</dbReference>
<feature type="region of interest" description="Disordered" evidence="17">
    <location>
        <begin position="758"/>
        <end position="783"/>
    </location>
</feature>
<comment type="catalytic activity">
    <reaction evidence="14">
        <text>L-seryl-[protein] + ATP = O-phospho-L-seryl-[protein] + ADP + H(+)</text>
        <dbReference type="Rhea" id="RHEA:17989"/>
        <dbReference type="Rhea" id="RHEA-COMP:9863"/>
        <dbReference type="Rhea" id="RHEA-COMP:11604"/>
        <dbReference type="ChEBI" id="CHEBI:15378"/>
        <dbReference type="ChEBI" id="CHEBI:29999"/>
        <dbReference type="ChEBI" id="CHEBI:30616"/>
        <dbReference type="ChEBI" id="CHEBI:83421"/>
        <dbReference type="ChEBI" id="CHEBI:456216"/>
        <dbReference type="EC" id="2.7.11.13"/>
    </reaction>
</comment>
<dbReference type="PROSITE" id="PS50081">
    <property type="entry name" value="ZF_DAG_PE_2"/>
    <property type="match status" value="2"/>
</dbReference>
<gene>
    <name evidence="23" type="ORF">DACRYDRAFT_21472</name>
</gene>
<evidence type="ECO:0000313" key="24">
    <source>
        <dbReference type="Proteomes" id="UP000030653"/>
    </source>
</evidence>
<keyword evidence="24" id="KW-1185">Reference proteome</keyword>
<dbReference type="SMART" id="SM00109">
    <property type="entry name" value="C1"/>
    <property type="match status" value="2"/>
</dbReference>
<feature type="compositionally biased region" description="Pro residues" evidence="17">
    <location>
        <begin position="661"/>
        <end position="671"/>
    </location>
</feature>
<dbReference type="GeneID" id="63687475"/>
<dbReference type="SMART" id="SM00133">
    <property type="entry name" value="S_TK_X"/>
    <property type="match status" value="1"/>
</dbReference>
<feature type="compositionally biased region" description="Polar residues" evidence="17">
    <location>
        <begin position="673"/>
        <end position="696"/>
    </location>
</feature>
<feature type="region of interest" description="Disordered" evidence="17">
    <location>
        <begin position="68"/>
        <end position="144"/>
    </location>
</feature>
<dbReference type="Gene3D" id="3.30.200.20">
    <property type="entry name" value="Phosphorylase Kinase, domain 1"/>
    <property type="match status" value="1"/>
</dbReference>
<dbReference type="FunFam" id="3.30.60.20:FF:000014">
    <property type="entry name" value="Protein kinase C"/>
    <property type="match status" value="1"/>
</dbReference>
<dbReference type="PANTHER" id="PTHR24351">
    <property type="entry name" value="RIBOSOMAL PROTEIN S6 KINASE"/>
    <property type="match status" value="1"/>
</dbReference>
<evidence type="ECO:0000256" key="5">
    <source>
        <dbReference type="ARBA" id="ARBA00022679"/>
    </source>
</evidence>
<dbReference type="CDD" id="cd11620">
    <property type="entry name" value="HR1_PKC-like_2_fungi"/>
    <property type="match status" value="1"/>
</dbReference>
<dbReference type="InterPro" id="IPR036274">
    <property type="entry name" value="HR1_rpt_sf"/>
</dbReference>
<dbReference type="GO" id="GO:0106310">
    <property type="term" value="F:protein serine kinase activity"/>
    <property type="evidence" value="ECO:0007669"/>
    <property type="project" value="RHEA"/>
</dbReference>
<evidence type="ECO:0000256" key="8">
    <source>
        <dbReference type="ARBA" id="ARBA00022741"/>
    </source>
</evidence>
<dbReference type="PROSITE" id="PS00479">
    <property type="entry name" value="ZF_DAG_PE_1"/>
    <property type="match status" value="1"/>
</dbReference>
<feature type="domain" description="AGC-kinase C-terminal" evidence="21">
    <location>
        <begin position="1051"/>
        <end position="1118"/>
    </location>
</feature>
<evidence type="ECO:0000256" key="12">
    <source>
        <dbReference type="ARBA" id="ARBA00022840"/>
    </source>
</evidence>
<dbReference type="AlphaFoldDB" id="M5GEG0"/>
<dbReference type="GO" id="GO:0009272">
    <property type="term" value="P:fungal-type cell wall biogenesis"/>
    <property type="evidence" value="ECO:0007669"/>
    <property type="project" value="InterPro"/>
</dbReference>
<dbReference type="InterPro" id="IPR011009">
    <property type="entry name" value="Kinase-like_dom_sf"/>
</dbReference>
<dbReference type="InterPro" id="IPR000008">
    <property type="entry name" value="C2_dom"/>
</dbReference>
<feature type="compositionally biased region" description="Pro residues" evidence="17">
    <location>
        <begin position="611"/>
        <end position="620"/>
    </location>
</feature>
<dbReference type="Pfam" id="PF00433">
    <property type="entry name" value="Pkinase_C"/>
    <property type="match status" value="1"/>
</dbReference>
<keyword evidence="11" id="KW-0862">Zinc</keyword>
<dbReference type="CDD" id="cd20822">
    <property type="entry name" value="C1_ScPKC1-like_rpt1"/>
    <property type="match status" value="1"/>
</dbReference>
<keyword evidence="9" id="KW-0863">Zinc-finger</keyword>
<evidence type="ECO:0000256" key="9">
    <source>
        <dbReference type="ARBA" id="ARBA00022771"/>
    </source>
</evidence>
<feature type="region of interest" description="Disordered" evidence="17">
    <location>
        <begin position="650"/>
        <end position="723"/>
    </location>
</feature>
<feature type="domain" description="REM-1" evidence="22">
    <location>
        <begin position="157"/>
        <end position="234"/>
    </location>
</feature>
<dbReference type="FunFam" id="1.10.510.10:FF:000101">
    <property type="entry name" value="Protein kinase C"/>
    <property type="match status" value="1"/>
</dbReference>
<keyword evidence="12 16" id="KW-0067">ATP-binding</keyword>
<accession>M5GEG0</accession>
<dbReference type="EC" id="2.7.11.13" evidence="2"/>
<dbReference type="InterPro" id="IPR017441">
    <property type="entry name" value="Protein_kinase_ATP_BS"/>
</dbReference>
<dbReference type="STRING" id="1858805.M5GEG0"/>
<evidence type="ECO:0000256" key="17">
    <source>
        <dbReference type="SAM" id="MobiDB-lite"/>
    </source>
</evidence>
<dbReference type="OrthoDB" id="63267at2759"/>
<proteinExistence type="inferred from homology"/>
<dbReference type="EMBL" id="JH795860">
    <property type="protein sequence ID" value="EJU03213.1"/>
    <property type="molecule type" value="Genomic_DNA"/>
</dbReference>
<keyword evidence="4" id="KW-0597">Phosphoprotein</keyword>
<dbReference type="InterPro" id="IPR046349">
    <property type="entry name" value="C1-like_sf"/>
</dbReference>
<dbReference type="PROSITE" id="PS51285">
    <property type="entry name" value="AGC_KINASE_CTER"/>
    <property type="match status" value="1"/>
</dbReference>
<keyword evidence="3" id="KW-0723">Serine/threonine-protein kinase</keyword>
<dbReference type="OMA" id="QCTHLVP"/>
<dbReference type="PROSITE" id="PS00107">
    <property type="entry name" value="PROTEIN_KINASE_ATP"/>
    <property type="match status" value="1"/>
</dbReference>
<dbReference type="SUPFAM" id="SSF46585">
    <property type="entry name" value="HR1 repeat"/>
    <property type="match status" value="2"/>
</dbReference>
<evidence type="ECO:0000256" key="13">
    <source>
        <dbReference type="ARBA" id="ARBA00047272"/>
    </source>
</evidence>
<comment type="similarity">
    <text evidence="1">Belongs to the protein kinase superfamily. AGC Ser/Thr protein kinase family. PKC subfamily.</text>
</comment>
<feature type="compositionally biased region" description="Polar residues" evidence="17">
    <location>
        <begin position="128"/>
        <end position="138"/>
    </location>
</feature>
<feature type="domain" description="Phorbol-ester/DAG-type" evidence="20">
    <location>
        <begin position="468"/>
        <end position="516"/>
    </location>
</feature>
<evidence type="ECO:0000256" key="16">
    <source>
        <dbReference type="PROSITE-ProRule" id="PRU10141"/>
    </source>
</evidence>
<evidence type="ECO:0000256" key="7">
    <source>
        <dbReference type="ARBA" id="ARBA00022737"/>
    </source>
</evidence>
<dbReference type="GO" id="GO:0008270">
    <property type="term" value="F:zinc ion binding"/>
    <property type="evidence" value="ECO:0007669"/>
    <property type="project" value="UniProtKB-KW"/>
</dbReference>
<dbReference type="CDD" id="cd08689">
    <property type="entry name" value="C2_fungal_Pkc1p"/>
    <property type="match status" value="1"/>
</dbReference>
<dbReference type="SUPFAM" id="SSF49562">
    <property type="entry name" value="C2 domain (Calcium/lipid-binding domain, CaLB)"/>
    <property type="match status" value="1"/>
</dbReference>
<evidence type="ECO:0000259" key="18">
    <source>
        <dbReference type="PROSITE" id="PS50004"/>
    </source>
</evidence>
<evidence type="ECO:0000256" key="11">
    <source>
        <dbReference type="ARBA" id="ARBA00022833"/>
    </source>
</evidence>
<dbReference type="PROSITE" id="PS50011">
    <property type="entry name" value="PROTEIN_KINASE_DOM"/>
    <property type="match status" value="1"/>
</dbReference>
<dbReference type="SMART" id="SM00239">
    <property type="entry name" value="C2"/>
    <property type="match status" value="1"/>
</dbReference>
<feature type="binding site" evidence="16">
    <location>
        <position position="820"/>
    </location>
    <ligand>
        <name>ATP</name>
        <dbReference type="ChEBI" id="CHEBI:30616"/>
    </ligand>
</feature>
<feature type="domain" description="Protein kinase" evidence="19">
    <location>
        <begin position="791"/>
        <end position="1050"/>
    </location>
</feature>